<reference evidence="2 3" key="1">
    <citation type="submission" date="2024-09" db="EMBL/GenBank/DDBJ databases">
        <authorList>
            <person name="Sun Q."/>
            <person name="Mori K."/>
        </authorList>
    </citation>
    <scope>NUCLEOTIDE SEQUENCE [LARGE SCALE GENOMIC DNA]</scope>
    <source>
        <strain evidence="2 3">JCM 4557</strain>
    </source>
</reference>
<evidence type="ECO:0000313" key="2">
    <source>
        <dbReference type="EMBL" id="MFC0843362.1"/>
    </source>
</evidence>
<sequence>MSKASESRTCSCSCSSSRSPEPFANSLLRQVLLGAVCSLGSEAVSWFLLWWQHR</sequence>
<feature type="region of interest" description="Disordered" evidence="1">
    <location>
        <begin position="1"/>
        <end position="21"/>
    </location>
</feature>
<evidence type="ECO:0000313" key="3">
    <source>
        <dbReference type="Proteomes" id="UP001589887"/>
    </source>
</evidence>
<accession>A0ABV6TC37</accession>
<gene>
    <name evidence="2" type="ORF">ACFH04_06365</name>
</gene>
<comment type="caution">
    <text evidence="2">The sequence shown here is derived from an EMBL/GenBank/DDBJ whole genome shotgun (WGS) entry which is preliminary data.</text>
</comment>
<dbReference type="RefSeq" id="WP_394317154.1">
    <property type="nucleotide sequence ID" value="NZ_JBHMQV010000004.1"/>
</dbReference>
<dbReference type="EMBL" id="JBHMQV010000004">
    <property type="protein sequence ID" value="MFC0843362.1"/>
    <property type="molecule type" value="Genomic_DNA"/>
</dbReference>
<protein>
    <submittedName>
        <fullName evidence="2">Uncharacterized protein</fullName>
    </submittedName>
</protein>
<dbReference type="Proteomes" id="UP001589887">
    <property type="component" value="Unassembled WGS sequence"/>
</dbReference>
<keyword evidence="3" id="KW-1185">Reference proteome</keyword>
<feature type="compositionally biased region" description="Low complexity" evidence="1">
    <location>
        <begin position="7"/>
        <end position="21"/>
    </location>
</feature>
<organism evidence="2 3">
    <name type="scientific">Streptomyces noboritoensis</name>
    <dbReference type="NCBI Taxonomy" id="67337"/>
    <lineage>
        <taxon>Bacteria</taxon>
        <taxon>Bacillati</taxon>
        <taxon>Actinomycetota</taxon>
        <taxon>Actinomycetes</taxon>
        <taxon>Kitasatosporales</taxon>
        <taxon>Streptomycetaceae</taxon>
        <taxon>Streptomyces</taxon>
    </lineage>
</organism>
<evidence type="ECO:0000256" key="1">
    <source>
        <dbReference type="SAM" id="MobiDB-lite"/>
    </source>
</evidence>
<proteinExistence type="predicted"/>
<name>A0ABV6TC37_9ACTN</name>